<feature type="domain" description="MAGE" evidence="2">
    <location>
        <begin position="103"/>
        <end position="301"/>
    </location>
</feature>
<dbReference type="SMART" id="SM01392">
    <property type="entry name" value="MAGE_N"/>
    <property type="match status" value="1"/>
</dbReference>
<dbReference type="InterPro" id="IPR002190">
    <property type="entry name" value="MHD_dom"/>
</dbReference>
<gene>
    <name evidence="4" type="primary">LOC102830151</name>
</gene>
<accession>A0A9B0TBY1</accession>
<dbReference type="InterPro" id="IPR041899">
    <property type="entry name" value="MAGE_WH2"/>
</dbReference>
<dbReference type="SMART" id="SM01373">
    <property type="entry name" value="MAGE"/>
    <property type="match status" value="1"/>
</dbReference>
<dbReference type="GO" id="GO:0005634">
    <property type="term" value="C:nucleus"/>
    <property type="evidence" value="ECO:0007669"/>
    <property type="project" value="TreeGrafter"/>
</dbReference>
<evidence type="ECO:0000313" key="3">
    <source>
        <dbReference type="Proteomes" id="UP000504623"/>
    </source>
</evidence>
<dbReference type="Gene3D" id="1.10.10.1200">
    <property type="entry name" value="MAGE homology domain, winged helix WH1 motif"/>
    <property type="match status" value="1"/>
</dbReference>
<evidence type="ECO:0000313" key="4">
    <source>
        <dbReference type="RefSeq" id="XP_006835718.1"/>
    </source>
</evidence>
<dbReference type="GeneID" id="102830151"/>
<dbReference type="RefSeq" id="XP_006835718.1">
    <property type="nucleotide sequence ID" value="XM_006835655.1"/>
</dbReference>
<reference evidence="4" key="1">
    <citation type="submission" date="2025-08" db="UniProtKB">
        <authorList>
            <consortium name="RefSeq"/>
        </authorList>
    </citation>
    <scope>IDENTIFICATION</scope>
    <source>
        <tissue evidence="4">Spleen</tissue>
    </source>
</reference>
<organism evidence="3 4">
    <name type="scientific">Chrysochloris asiatica</name>
    <name type="common">Cape golden mole</name>
    <dbReference type="NCBI Taxonomy" id="185453"/>
    <lineage>
        <taxon>Eukaryota</taxon>
        <taxon>Metazoa</taxon>
        <taxon>Chordata</taxon>
        <taxon>Craniata</taxon>
        <taxon>Vertebrata</taxon>
        <taxon>Euteleostomi</taxon>
        <taxon>Mammalia</taxon>
        <taxon>Eutheria</taxon>
        <taxon>Afrotheria</taxon>
        <taxon>Chrysochloridae</taxon>
        <taxon>Chrysochlorinae</taxon>
        <taxon>Chrysochloris</taxon>
    </lineage>
</organism>
<dbReference type="Pfam" id="PF01454">
    <property type="entry name" value="MAGE"/>
    <property type="match status" value="1"/>
</dbReference>
<dbReference type="AlphaFoldDB" id="A0A9B0TBY1"/>
<dbReference type="GO" id="GO:0000122">
    <property type="term" value="P:negative regulation of transcription by RNA polymerase II"/>
    <property type="evidence" value="ECO:0007669"/>
    <property type="project" value="TreeGrafter"/>
</dbReference>
<proteinExistence type="predicted"/>
<dbReference type="InterPro" id="IPR037445">
    <property type="entry name" value="MAGE"/>
</dbReference>
<feature type="compositionally biased region" description="Polar residues" evidence="1">
    <location>
        <begin position="317"/>
        <end position="326"/>
    </location>
</feature>
<evidence type="ECO:0000256" key="1">
    <source>
        <dbReference type="SAM" id="MobiDB-lite"/>
    </source>
</evidence>
<dbReference type="Proteomes" id="UP000504623">
    <property type="component" value="Unplaced"/>
</dbReference>
<dbReference type="OrthoDB" id="205198at2759"/>
<protein>
    <submittedName>
        <fullName evidence="4">Melanoma-associated antigen B3-like</fullName>
    </submittedName>
</protein>
<dbReference type="InterPro" id="IPR041898">
    <property type="entry name" value="MAGE_WH1"/>
</dbReference>
<dbReference type="InterPro" id="IPR021072">
    <property type="entry name" value="MAGE_N"/>
</dbReference>
<keyword evidence="3" id="KW-1185">Reference proteome</keyword>
<feature type="compositionally biased region" description="Polar residues" evidence="1">
    <location>
        <begin position="34"/>
        <end position="57"/>
    </location>
</feature>
<feature type="compositionally biased region" description="Basic residues" evidence="1">
    <location>
        <begin position="1"/>
        <end position="10"/>
    </location>
</feature>
<name>A0A9B0TBY1_CHRAS</name>
<dbReference type="Pfam" id="PF12440">
    <property type="entry name" value="MAGE_N"/>
    <property type="match status" value="1"/>
</dbReference>
<dbReference type="CTD" id="4114"/>
<dbReference type="PROSITE" id="PS50838">
    <property type="entry name" value="MAGE"/>
    <property type="match status" value="1"/>
</dbReference>
<dbReference type="PANTHER" id="PTHR11736">
    <property type="entry name" value="MELANOMA-ASSOCIATED ANTIGEN MAGE ANTIGEN"/>
    <property type="match status" value="1"/>
</dbReference>
<evidence type="ECO:0000259" key="2">
    <source>
        <dbReference type="PROSITE" id="PS50838"/>
    </source>
</evidence>
<feature type="compositionally biased region" description="Polar residues" evidence="1">
    <location>
        <begin position="86"/>
        <end position="99"/>
    </location>
</feature>
<sequence length="339" mass="38493">MPLSRRKKTQRAQGDDTKVLRDTQAMETAREEFSFSTPSVSCTTERKPGSTSPQGPQSAPPHPSTSLDTSGTRAYEGGNNKDAKKQNSSQYKPSTMQSYRSPLTKEVSMLVDFLLQMHKMKKTIKKKAMLKLISIKYKPRFLEILQRAAFNIEVVFGTDVKEVDSTKQCYALVSKMNLPNNGMLSRKGFPKTGLLMTVLGVICMKGNCAREEKIWEFLNKMRIYAGKRHFIYGEPRKLITQDFVKLKYLEYRLVPNSDPVSYEFLWGPRAIAETTKMKVLEYLAKINNTDPSAFASWYEEALRDEEERSRDIVRDQVQPTTATASAESKPATPPLCTEL</sequence>
<dbReference type="PANTHER" id="PTHR11736:SF53">
    <property type="entry name" value="MELANOMA-ASSOCIATED ANTIGEN B3"/>
    <property type="match status" value="1"/>
</dbReference>
<feature type="region of interest" description="Disordered" evidence="1">
    <location>
        <begin position="1"/>
        <end position="99"/>
    </location>
</feature>
<feature type="region of interest" description="Disordered" evidence="1">
    <location>
        <begin position="307"/>
        <end position="339"/>
    </location>
</feature>
<dbReference type="FunFam" id="1.10.10.1210:FF:000001">
    <property type="entry name" value="melanoma-associated antigen D1"/>
    <property type="match status" value="1"/>
</dbReference>
<dbReference type="Gene3D" id="1.10.10.1210">
    <property type="entry name" value="MAGE homology domain, winged helix WH2 motif"/>
    <property type="match status" value="1"/>
</dbReference>